<reference evidence="3" key="2">
    <citation type="submission" date="2025-08" db="UniProtKB">
        <authorList>
            <consortium name="Ensembl"/>
        </authorList>
    </citation>
    <scope>IDENTIFICATION</scope>
</reference>
<accession>A0A8C6NPG2</accession>
<dbReference type="Gene3D" id="2.60.40.10">
    <property type="entry name" value="Immunoglobulins"/>
    <property type="match status" value="2"/>
</dbReference>
<sequence length="352" mass="40602">MMSGDSVTLECQISAHPAPVIMWFREDYKIENSIDFQISYEGGYARMTIREAFAEDSGRFTCTATNEDEKGGPYGVSEPSRVLEGDIARFRCRVTGYPAPKVNWYLNGQLIRKSKRYRLRYDGIYYLEIVDIKSYDSGEVRVVADNPLGTAEHTVKLEIQQREDFRSVLRRAPEPRAAEASHESGRIGFDIVKMDKPGEVPQDREVVKLRKAQRIVHEKTSEESEELRSKFKRRTEEGFYESISAVEFKSHKRDDSYEDLLKKTKEDLLHHLKEKEEAERRKLEEQGEVTIPTIKPERIQLSPSMEAPHILERIQSKTIAPMEEVHFRVRVVGRPEPECQCCPGAHQADGEH</sequence>
<dbReference type="GO" id="GO:0003007">
    <property type="term" value="P:heart morphogenesis"/>
    <property type="evidence" value="ECO:0007669"/>
    <property type="project" value="UniProtKB-ARBA"/>
</dbReference>
<dbReference type="InterPro" id="IPR003598">
    <property type="entry name" value="Ig_sub2"/>
</dbReference>
<dbReference type="SMART" id="SM00409">
    <property type="entry name" value="IG"/>
    <property type="match status" value="2"/>
</dbReference>
<evidence type="ECO:0000259" key="2">
    <source>
        <dbReference type="PROSITE" id="PS50835"/>
    </source>
</evidence>
<dbReference type="InterPro" id="IPR013783">
    <property type="entry name" value="Ig-like_fold"/>
</dbReference>
<dbReference type="InterPro" id="IPR003599">
    <property type="entry name" value="Ig_sub"/>
</dbReference>
<dbReference type="InterPro" id="IPR007110">
    <property type="entry name" value="Ig-like_dom"/>
</dbReference>
<dbReference type="GeneTree" id="ENSGT01110000267173"/>
<dbReference type="AlphaFoldDB" id="A0A8C6NPG2"/>
<dbReference type="InterPro" id="IPR036179">
    <property type="entry name" value="Ig-like_dom_sf"/>
</dbReference>
<protein>
    <recommendedName>
        <fullName evidence="2">Ig-like domain-containing protein</fullName>
    </recommendedName>
</protein>
<feature type="domain" description="Ig-like" evidence="2">
    <location>
        <begin position="1"/>
        <end position="84"/>
    </location>
</feature>
<evidence type="ECO:0000313" key="4">
    <source>
        <dbReference type="Proteomes" id="UP000694548"/>
    </source>
</evidence>
<dbReference type="SUPFAM" id="SSF48726">
    <property type="entry name" value="Immunoglobulin"/>
    <property type="match status" value="2"/>
</dbReference>
<dbReference type="FunFam" id="2.60.40.10:FF:000107">
    <property type="entry name" value="Myosin, light chain kinase a"/>
    <property type="match status" value="1"/>
</dbReference>
<organism evidence="3 4">
    <name type="scientific">Nothobranchius furzeri</name>
    <name type="common">Turquoise killifish</name>
    <dbReference type="NCBI Taxonomy" id="105023"/>
    <lineage>
        <taxon>Eukaryota</taxon>
        <taxon>Metazoa</taxon>
        <taxon>Chordata</taxon>
        <taxon>Craniata</taxon>
        <taxon>Vertebrata</taxon>
        <taxon>Euteleostomi</taxon>
        <taxon>Actinopterygii</taxon>
        <taxon>Neopterygii</taxon>
        <taxon>Teleostei</taxon>
        <taxon>Neoteleostei</taxon>
        <taxon>Acanthomorphata</taxon>
        <taxon>Ovalentaria</taxon>
        <taxon>Atherinomorphae</taxon>
        <taxon>Cyprinodontiformes</taxon>
        <taxon>Nothobranchiidae</taxon>
        <taxon>Nothobranchius</taxon>
    </lineage>
</organism>
<keyword evidence="1" id="KW-0393">Immunoglobulin domain</keyword>
<reference evidence="3" key="1">
    <citation type="submission" date="2014-08" db="EMBL/GenBank/DDBJ databases">
        <authorList>
            <person name="Senf B."/>
            <person name="Petzold A."/>
            <person name="Downie B.R."/>
            <person name="Koch P."/>
            <person name="Platzer M."/>
        </authorList>
    </citation>
    <scope>NUCLEOTIDE SEQUENCE [LARGE SCALE GENOMIC DNA]</scope>
    <source>
        <strain evidence="3">GRZ</strain>
    </source>
</reference>
<dbReference type="InterPro" id="IPR013098">
    <property type="entry name" value="Ig_I-set"/>
</dbReference>
<evidence type="ECO:0000256" key="1">
    <source>
        <dbReference type="ARBA" id="ARBA00023319"/>
    </source>
</evidence>
<dbReference type="PANTHER" id="PTHR47633">
    <property type="entry name" value="IMMUNOGLOBULIN"/>
    <property type="match status" value="1"/>
</dbReference>
<keyword evidence="4" id="KW-1185">Reference proteome</keyword>
<evidence type="ECO:0000313" key="3">
    <source>
        <dbReference type="Ensembl" id="ENSNFUP00015015935.1"/>
    </source>
</evidence>
<dbReference type="PROSITE" id="PS50835">
    <property type="entry name" value="IG_LIKE"/>
    <property type="match status" value="2"/>
</dbReference>
<reference evidence="3" key="3">
    <citation type="submission" date="2025-09" db="UniProtKB">
        <authorList>
            <consortium name="Ensembl"/>
        </authorList>
    </citation>
    <scope>IDENTIFICATION</scope>
</reference>
<dbReference type="Proteomes" id="UP000694548">
    <property type="component" value="Chromosome sgr08"/>
</dbReference>
<proteinExistence type="predicted"/>
<dbReference type="FunFam" id="2.60.40.10:FF:000697">
    <property type="entry name" value="titin isoform X1"/>
    <property type="match status" value="1"/>
</dbReference>
<dbReference type="GO" id="GO:0055013">
    <property type="term" value="P:cardiac muscle cell development"/>
    <property type="evidence" value="ECO:0007669"/>
    <property type="project" value="UniProtKB-ARBA"/>
</dbReference>
<name>A0A8C6NPG2_NOTFU</name>
<dbReference type="Pfam" id="PF07679">
    <property type="entry name" value="I-set"/>
    <property type="match status" value="2"/>
</dbReference>
<dbReference type="SMART" id="SM00408">
    <property type="entry name" value="IGc2"/>
    <property type="match status" value="2"/>
</dbReference>
<dbReference type="Ensembl" id="ENSNFUT00015016691.1">
    <property type="protein sequence ID" value="ENSNFUP00015015935.1"/>
    <property type="gene ID" value="ENSNFUG00015007660.1"/>
</dbReference>
<dbReference type="PANTHER" id="PTHR47633:SF4">
    <property type="entry name" value="MYOPALLADIN ISOFORM X1"/>
    <property type="match status" value="1"/>
</dbReference>
<feature type="domain" description="Ig-like" evidence="2">
    <location>
        <begin position="85"/>
        <end position="160"/>
    </location>
</feature>